<evidence type="ECO:0000313" key="3">
    <source>
        <dbReference type="Proteomes" id="UP000730482"/>
    </source>
</evidence>
<sequence length="295" mass="31181">MDLVIDYQILHDAAAKIDALESEIGIVTDHAQGHGLVPATGGNVVSTSLGAIGMALEGLYVAWAGPLRDAGTQIQQLSTTFRSIAQVYFDADATQAGAVQAGIAMSNIRDYPQEYAQYEQALAAWEQLDDPNNVPYYTADGQEHWMSVPRPTPPPVPGTTSTGPTGATTTVQQGGIDQYDPNHGPQITSETTTYSQGGQTYSETTTFGPDQGWHDGPVQNTTTTISHADGSQDTITTTYTMNGSATTTDVNTANGTSTTTTQTRTGWDAPWQTPPTDNGNTDTTTNSDANTPAAW</sequence>
<reference evidence="2 3" key="1">
    <citation type="submission" date="2020-02" db="EMBL/GenBank/DDBJ databases">
        <title>Acidophilic actinobacteria isolated from forest soil.</title>
        <authorList>
            <person name="Golinska P."/>
        </authorList>
    </citation>
    <scope>NUCLEOTIDE SEQUENCE [LARGE SCALE GENOMIC DNA]</scope>
    <source>
        <strain evidence="2 3">NL8</strain>
    </source>
</reference>
<feature type="compositionally biased region" description="Low complexity" evidence="1">
    <location>
        <begin position="274"/>
        <end position="295"/>
    </location>
</feature>
<proteinExistence type="predicted"/>
<name>A0ABS5L588_9ACTN</name>
<dbReference type="RefSeq" id="WP_212020133.1">
    <property type="nucleotide sequence ID" value="NZ_JAAFYZ010000260.1"/>
</dbReference>
<feature type="region of interest" description="Disordered" evidence="1">
    <location>
        <begin position="244"/>
        <end position="295"/>
    </location>
</feature>
<organism evidence="2 3">
    <name type="scientific">Catenulispora pinistramenti</name>
    <dbReference type="NCBI Taxonomy" id="2705254"/>
    <lineage>
        <taxon>Bacteria</taxon>
        <taxon>Bacillati</taxon>
        <taxon>Actinomycetota</taxon>
        <taxon>Actinomycetes</taxon>
        <taxon>Catenulisporales</taxon>
        <taxon>Catenulisporaceae</taxon>
        <taxon>Catenulispora</taxon>
    </lineage>
</organism>
<protein>
    <submittedName>
        <fullName evidence="2">Uncharacterized protein</fullName>
    </submittedName>
</protein>
<dbReference type="EMBL" id="JAAFYZ010000260">
    <property type="protein sequence ID" value="MBS2553503.1"/>
    <property type="molecule type" value="Genomic_DNA"/>
</dbReference>
<dbReference type="Proteomes" id="UP000730482">
    <property type="component" value="Unassembled WGS sequence"/>
</dbReference>
<gene>
    <name evidence="2" type="ORF">KGQ19_42285</name>
</gene>
<feature type="compositionally biased region" description="Low complexity" evidence="1">
    <location>
        <begin position="246"/>
        <end position="265"/>
    </location>
</feature>
<keyword evidence="3" id="KW-1185">Reference proteome</keyword>
<evidence type="ECO:0000256" key="1">
    <source>
        <dbReference type="SAM" id="MobiDB-lite"/>
    </source>
</evidence>
<comment type="caution">
    <text evidence="2">The sequence shown here is derived from an EMBL/GenBank/DDBJ whole genome shotgun (WGS) entry which is preliminary data.</text>
</comment>
<evidence type="ECO:0000313" key="2">
    <source>
        <dbReference type="EMBL" id="MBS2553503.1"/>
    </source>
</evidence>
<accession>A0ABS5L588</accession>